<protein>
    <submittedName>
        <fullName evidence="1">Uncharacterized protein</fullName>
    </submittedName>
</protein>
<gene>
    <name evidence="2" type="ORF">BDE18_2538</name>
    <name evidence="1" type="ORF">HYQ43_00800</name>
</gene>
<dbReference type="Proteomes" id="UP000273626">
    <property type="component" value="Unassembled WGS sequence"/>
</dbReference>
<dbReference type="STRING" id="82367.SAMN04244567_01052"/>
<dbReference type="eggNOG" id="ENOG50301EH">
    <property type="taxonomic scope" value="Bacteria"/>
</dbReference>
<keyword evidence="3" id="KW-1185">Reference proteome</keyword>
<accession>A0A1K2AIM2</accession>
<proteinExistence type="predicted"/>
<dbReference type="GeneID" id="51373207"/>
<organism evidence="1 4">
    <name type="scientific">Paracoccus pantotrophus</name>
    <name type="common">Thiosphaera pantotropha</name>
    <dbReference type="NCBI Taxonomy" id="82367"/>
    <lineage>
        <taxon>Bacteria</taxon>
        <taxon>Pseudomonadati</taxon>
        <taxon>Pseudomonadota</taxon>
        <taxon>Alphaproteobacteria</taxon>
        <taxon>Rhodobacterales</taxon>
        <taxon>Paracoccaceae</taxon>
        <taxon>Paracoccus</taxon>
    </lineage>
</organism>
<evidence type="ECO:0000313" key="1">
    <source>
        <dbReference type="EMBL" id="QLH12889.1"/>
    </source>
</evidence>
<sequence>MKGTVTLTGRKGALVSGEYEVTGDTIRVSYAGHERCVRLDGGSVDHLAQSLLRDLWLE</sequence>
<reference evidence="2 3" key="1">
    <citation type="submission" date="2018-10" db="EMBL/GenBank/DDBJ databases">
        <title>Genomic Encyclopedia of Archaeal and Bacterial Type Strains, Phase II (KMG-II): from individual species to whole genera.</title>
        <authorList>
            <person name="Goeker M."/>
        </authorList>
    </citation>
    <scope>NUCLEOTIDE SEQUENCE [LARGE SCALE GENOMIC DNA]</scope>
    <source>
        <strain evidence="3">ATCC 35512 / DSM 2944 / CIP 106514 / LMD 82.5 / NBRC 102493 / NCCB 82005 / GB17</strain>
        <strain evidence="2">DSM 2944</strain>
    </source>
</reference>
<evidence type="ECO:0000313" key="2">
    <source>
        <dbReference type="EMBL" id="RKS43722.1"/>
    </source>
</evidence>
<dbReference type="RefSeq" id="WP_166435372.1">
    <property type="nucleotide sequence ID" value="NZ_CP038206.1"/>
</dbReference>
<dbReference type="AlphaFoldDB" id="A0A1K2AIM2"/>
<evidence type="ECO:0000313" key="4">
    <source>
        <dbReference type="Proteomes" id="UP000509322"/>
    </source>
</evidence>
<dbReference type="Proteomes" id="UP000509322">
    <property type="component" value="Chromosome 1"/>
</dbReference>
<name>A0A1K2AIM2_PARPN</name>
<dbReference type="EMBL" id="CP058689">
    <property type="protein sequence ID" value="QLH12889.1"/>
    <property type="molecule type" value="Genomic_DNA"/>
</dbReference>
<reference evidence="1 4" key="2">
    <citation type="submission" date="2020-07" db="EMBL/GenBank/DDBJ databases">
        <title>The complete genome of Paracoccus pantotrophus ACCC 10489.</title>
        <authorList>
            <person name="Si Y."/>
        </authorList>
    </citation>
    <scope>NUCLEOTIDE SEQUENCE [LARGE SCALE GENOMIC DNA]</scope>
    <source>
        <strain evidence="1 4">ACCC10489</strain>
    </source>
</reference>
<dbReference type="EMBL" id="RBLI01000002">
    <property type="protein sequence ID" value="RKS43722.1"/>
    <property type="molecule type" value="Genomic_DNA"/>
</dbReference>
<evidence type="ECO:0000313" key="3">
    <source>
        <dbReference type="Proteomes" id="UP000273626"/>
    </source>
</evidence>